<name>A0A2H3DS54_ARMGA</name>
<dbReference type="EMBL" id="KZ293648">
    <property type="protein sequence ID" value="PBK98045.1"/>
    <property type="molecule type" value="Genomic_DNA"/>
</dbReference>
<evidence type="ECO:0000256" key="1">
    <source>
        <dbReference type="ARBA" id="ARBA00022723"/>
    </source>
</evidence>
<dbReference type="GO" id="GO:0016705">
    <property type="term" value="F:oxidoreductase activity, acting on paired donors, with incorporation or reduction of molecular oxygen"/>
    <property type="evidence" value="ECO:0007669"/>
    <property type="project" value="InterPro"/>
</dbReference>
<proteinExistence type="inferred from homology"/>
<dbReference type="Pfam" id="PF00067">
    <property type="entry name" value="p450"/>
    <property type="match status" value="1"/>
</dbReference>
<dbReference type="OrthoDB" id="2789670at2759"/>
<evidence type="ECO:0000256" key="2">
    <source>
        <dbReference type="ARBA" id="ARBA00023004"/>
    </source>
</evidence>
<gene>
    <name evidence="4" type="ORF">ARMGADRAFT_903194</name>
</gene>
<keyword evidence="5" id="KW-1185">Reference proteome</keyword>
<protein>
    <recommendedName>
        <fullName evidence="6">Cytochrome P450</fullName>
    </recommendedName>
</protein>
<comment type="similarity">
    <text evidence="3">Belongs to the cytochrome P450 family.</text>
</comment>
<evidence type="ECO:0000313" key="5">
    <source>
        <dbReference type="Proteomes" id="UP000217790"/>
    </source>
</evidence>
<keyword evidence="2 3" id="KW-0408">Iron</keyword>
<keyword evidence="3" id="KW-0560">Oxidoreductase</keyword>
<dbReference type="PROSITE" id="PS00086">
    <property type="entry name" value="CYTOCHROME_P450"/>
    <property type="match status" value="1"/>
</dbReference>
<dbReference type="AlphaFoldDB" id="A0A2H3DS54"/>
<dbReference type="GO" id="GO:0020037">
    <property type="term" value="F:heme binding"/>
    <property type="evidence" value="ECO:0007669"/>
    <property type="project" value="InterPro"/>
</dbReference>
<reference evidence="5" key="1">
    <citation type="journal article" date="2017" name="Nat. Ecol. Evol.">
        <title>Genome expansion and lineage-specific genetic innovations in the forest pathogenic fungi Armillaria.</title>
        <authorList>
            <person name="Sipos G."/>
            <person name="Prasanna A.N."/>
            <person name="Walter M.C."/>
            <person name="O'Connor E."/>
            <person name="Balint B."/>
            <person name="Krizsan K."/>
            <person name="Kiss B."/>
            <person name="Hess J."/>
            <person name="Varga T."/>
            <person name="Slot J."/>
            <person name="Riley R."/>
            <person name="Boka B."/>
            <person name="Rigling D."/>
            <person name="Barry K."/>
            <person name="Lee J."/>
            <person name="Mihaltcheva S."/>
            <person name="LaButti K."/>
            <person name="Lipzen A."/>
            <person name="Waldron R."/>
            <person name="Moloney N.M."/>
            <person name="Sperisen C."/>
            <person name="Kredics L."/>
            <person name="Vagvoelgyi C."/>
            <person name="Patrignani A."/>
            <person name="Fitzpatrick D."/>
            <person name="Nagy I."/>
            <person name="Doyle S."/>
            <person name="Anderson J.B."/>
            <person name="Grigoriev I.V."/>
            <person name="Gueldener U."/>
            <person name="Muensterkoetter M."/>
            <person name="Nagy L.G."/>
        </authorList>
    </citation>
    <scope>NUCLEOTIDE SEQUENCE [LARGE SCALE GENOMIC DNA]</scope>
    <source>
        <strain evidence="5">Ar21-2</strain>
    </source>
</reference>
<sequence length="65" mass="7429">AMSRDPDTFKDLDRCIPEHFLKNGILCEDVPDLMWGFGRRMCAGRVFAESTLWIAVSHVLAVYNL</sequence>
<accession>A0A2H3DS54</accession>
<dbReference type="InParanoid" id="A0A2H3DS54"/>
<dbReference type="GO" id="GO:0005506">
    <property type="term" value="F:iron ion binding"/>
    <property type="evidence" value="ECO:0007669"/>
    <property type="project" value="InterPro"/>
</dbReference>
<keyword evidence="3" id="KW-0349">Heme</keyword>
<organism evidence="4 5">
    <name type="scientific">Armillaria gallica</name>
    <name type="common">Bulbous honey fungus</name>
    <name type="synonym">Armillaria bulbosa</name>
    <dbReference type="NCBI Taxonomy" id="47427"/>
    <lineage>
        <taxon>Eukaryota</taxon>
        <taxon>Fungi</taxon>
        <taxon>Dikarya</taxon>
        <taxon>Basidiomycota</taxon>
        <taxon>Agaricomycotina</taxon>
        <taxon>Agaricomycetes</taxon>
        <taxon>Agaricomycetidae</taxon>
        <taxon>Agaricales</taxon>
        <taxon>Marasmiineae</taxon>
        <taxon>Physalacriaceae</taxon>
        <taxon>Armillaria</taxon>
    </lineage>
</organism>
<dbReference type="InterPro" id="IPR001128">
    <property type="entry name" value="Cyt_P450"/>
</dbReference>
<evidence type="ECO:0008006" key="6">
    <source>
        <dbReference type="Google" id="ProtNLM"/>
    </source>
</evidence>
<dbReference type="SUPFAM" id="SSF48264">
    <property type="entry name" value="Cytochrome P450"/>
    <property type="match status" value="1"/>
</dbReference>
<dbReference type="GO" id="GO:0004497">
    <property type="term" value="F:monooxygenase activity"/>
    <property type="evidence" value="ECO:0007669"/>
    <property type="project" value="UniProtKB-KW"/>
</dbReference>
<dbReference type="InterPro" id="IPR036396">
    <property type="entry name" value="Cyt_P450_sf"/>
</dbReference>
<feature type="non-terminal residue" evidence="4">
    <location>
        <position position="1"/>
    </location>
</feature>
<feature type="non-terminal residue" evidence="4">
    <location>
        <position position="65"/>
    </location>
</feature>
<dbReference type="Gene3D" id="1.10.630.10">
    <property type="entry name" value="Cytochrome P450"/>
    <property type="match status" value="1"/>
</dbReference>
<keyword evidence="1 3" id="KW-0479">Metal-binding</keyword>
<dbReference type="InterPro" id="IPR017972">
    <property type="entry name" value="Cyt_P450_CS"/>
</dbReference>
<evidence type="ECO:0000313" key="4">
    <source>
        <dbReference type="EMBL" id="PBK98045.1"/>
    </source>
</evidence>
<evidence type="ECO:0000256" key="3">
    <source>
        <dbReference type="RuleBase" id="RU000461"/>
    </source>
</evidence>
<keyword evidence="3" id="KW-0503">Monooxygenase</keyword>
<dbReference type="OMA" id="RMCAGRV"/>
<dbReference type="Proteomes" id="UP000217790">
    <property type="component" value="Unassembled WGS sequence"/>
</dbReference>